<protein>
    <submittedName>
        <fullName evidence="2">Uncharacterized protein</fullName>
    </submittedName>
</protein>
<sequence>MSSSTTAKIVRSSSTVPVNENYHRNFILKSITNWCQRYSSKLSLSEGVDYHLFLTPSNDTNYTAKIKSVQFLQALSISYMYDNQEFKKKTVSNKNAPNRIDSNINVDTTLEVQGSVKRSATHDVAQKKRFHHAHSR</sequence>
<evidence type="ECO:0000256" key="1">
    <source>
        <dbReference type="SAM" id="MobiDB-lite"/>
    </source>
</evidence>
<accession>A0A820IV65</accession>
<evidence type="ECO:0000313" key="2">
    <source>
        <dbReference type="EMBL" id="CAF4316468.1"/>
    </source>
</evidence>
<feature type="compositionally biased region" description="Basic residues" evidence="1">
    <location>
        <begin position="127"/>
        <end position="136"/>
    </location>
</feature>
<organism evidence="2 3">
    <name type="scientific">Rotaria sordida</name>
    <dbReference type="NCBI Taxonomy" id="392033"/>
    <lineage>
        <taxon>Eukaryota</taxon>
        <taxon>Metazoa</taxon>
        <taxon>Spiralia</taxon>
        <taxon>Gnathifera</taxon>
        <taxon>Rotifera</taxon>
        <taxon>Eurotatoria</taxon>
        <taxon>Bdelloidea</taxon>
        <taxon>Philodinida</taxon>
        <taxon>Philodinidae</taxon>
        <taxon>Rotaria</taxon>
    </lineage>
</organism>
<comment type="caution">
    <text evidence="2">The sequence shown here is derived from an EMBL/GenBank/DDBJ whole genome shotgun (WGS) entry which is preliminary data.</text>
</comment>
<dbReference type="Proteomes" id="UP000663874">
    <property type="component" value="Unassembled WGS sequence"/>
</dbReference>
<dbReference type="AlphaFoldDB" id="A0A820IV65"/>
<feature type="region of interest" description="Disordered" evidence="1">
    <location>
        <begin position="117"/>
        <end position="136"/>
    </location>
</feature>
<evidence type="ECO:0000313" key="3">
    <source>
        <dbReference type="Proteomes" id="UP000663874"/>
    </source>
</evidence>
<name>A0A820IV65_9BILA</name>
<proteinExistence type="predicted"/>
<gene>
    <name evidence="2" type="ORF">FNK824_LOCUS41178</name>
</gene>
<dbReference type="EMBL" id="CAJOBE010038069">
    <property type="protein sequence ID" value="CAF4316468.1"/>
    <property type="molecule type" value="Genomic_DNA"/>
</dbReference>
<reference evidence="2" key="1">
    <citation type="submission" date="2021-02" db="EMBL/GenBank/DDBJ databases">
        <authorList>
            <person name="Nowell W R."/>
        </authorList>
    </citation>
    <scope>NUCLEOTIDE SEQUENCE</scope>
</reference>